<dbReference type="Proteomes" id="UP001291653">
    <property type="component" value="Unassembled WGS sequence"/>
</dbReference>
<dbReference type="EMBL" id="BSBI01000018">
    <property type="protein sequence ID" value="GLF99156.1"/>
    <property type="molecule type" value="Genomic_DNA"/>
</dbReference>
<dbReference type="Pfam" id="PF00668">
    <property type="entry name" value="Condensation"/>
    <property type="match status" value="2"/>
</dbReference>
<dbReference type="Gene3D" id="3.40.50.1820">
    <property type="entry name" value="alpha/beta hydrolase"/>
    <property type="match status" value="1"/>
</dbReference>
<feature type="domain" description="Carrier" evidence="7">
    <location>
        <begin position="2021"/>
        <end position="2096"/>
    </location>
</feature>
<comment type="caution">
    <text evidence="8">The sequence shown here is derived from an EMBL/GenBank/DDBJ whole genome shotgun (WGS) entry which is preliminary data.</text>
</comment>
<organism evidence="8 9">
    <name type="scientific">Streptomyces yaizuensis</name>
    <dbReference type="NCBI Taxonomy" id="2989713"/>
    <lineage>
        <taxon>Bacteria</taxon>
        <taxon>Bacillati</taxon>
        <taxon>Actinomycetota</taxon>
        <taxon>Actinomycetes</taxon>
        <taxon>Kitasatosporales</taxon>
        <taxon>Streptomycetaceae</taxon>
        <taxon>Streptomyces</taxon>
    </lineage>
</organism>
<dbReference type="Gene3D" id="3.40.50.12780">
    <property type="entry name" value="N-terminal domain of ligase-like"/>
    <property type="match status" value="1"/>
</dbReference>
<dbReference type="InterPro" id="IPR025110">
    <property type="entry name" value="AMP-bd_C"/>
</dbReference>
<dbReference type="InterPro" id="IPR020806">
    <property type="entry name" value="PKS_PP-bd"/>
</dbReference>
<feature type="region of interest" description="Disordered" evidence="6">
    <location>
        <begin position="478"/>
        <end position="508"/>
    </location>
</feature>
<proteinExistence type="predicted"/>
<dbReference type="InterPro" id="IPR010060">
    <property type="entry name" value="NRPS_synth"/>
</dbReference>
<keyword evidence="4" id="KW-0677">Repeat</keyword>
<dbReference type="InterPro" id="IPR010071">
    <property type="entry name" value="AA_adenyl_dom"/>
</dbReference>
<dbReference type="SUPFAM" id="SSF52777">
    <property type="entry name" value="CoA-dependent acyltransferases"/>
    <property type="match status" value="4"/>
</dbReference>
<dbReference type="RefSeq" id="WP_323451109.1">
    <property type="nucleotide sequence ID" value="NZ_BSBI01000018.1"/>
</dbReference>
<dbReference type="InterPro" id="IPR023213">
    <property type="entry name" value="CAT-like_dom_sf"/>
</dbReference>
<dbReference type="SUPFAM" id="SSF47336">
    <property type="entry name" value="ACP-like"/>
    <property type="match status" value="2"/>
</dbReference>
<evidence type="ECO:0000313" key="9">
    <source>
        <dbReference type="Proteomes" id="UP001291653"/>
    </source>
</evidence>
<gene>
    <name evidence="8" type="ORF">SYYSPA8_32685</name>
</gene>
<reference evidence="8 9" key="1">
    <citation type="submission" date="2022-10" db="EMBL/GenBank/DDBJ databases">
        <title>Draft genome sequence of Streptomyces sp. YSPA8.</title>
        <authorList>
            <person name="Moriuchi R."/>
            <person name="Dohra H."/>
            <person name="Yamamura H."/>
            <person name="Kodani S."/>
        </authorList>
    </citation>
    <scope>NUCLEOTIDE SEQUENCE [LARGE SCALE GENOMIC DNA]</scope>
    <source>
        <strain evidence="8 9">YSPA8</strain>
    </source>
</reference>
<dbReference type="Pfam" id="PF00501">
    <property type="entry name" value="AMP-binding"/>
    <property type="match status" value="2"/>
</dbReference>
<evidence type="ECO:0000256" key="6">
    <source>
        <dbReference type="SAM" id="MobiDB-lite"/>
    </source>
</evidence>
<sequence length="2109" mass="220541">MAVHDPMERDRPGTTAGETALRPPGGTIPALFARQVPAAPDAIAVVCGDTSLTYRELDRRSDRVAAGLLRRGVGPESVVAVTLPRTPELVVALLGVVKAGAAYLPVDPGYPAERIAFMLGDVRPVLRLTPDGRAPGAGSADLPVTSVADLLREGSPDGSPEKDATPAYGRARHPGQLAYVIYTSGSTGVPKGIGVTDRDVVALASDARFHGGAHERVLLHSPLAFDASVYELWVPLLNGGRVVLGPPGDLTPHRVRELVARHGVTALWLTSALFNLVVEEDAAALAGLREVWAGGDRVLAPVVRAAMAACPGTAFVNGYGPTETTVFAITHRMADGAVPGADVPIGRALDAMGAHVLDDALRPVAPGTPGELYLTGAGLARGYLRRPERTAERFVACPFGPAGERMYRTGDLVVEDADGNLVHQGRTDQQIKVRGFRIEPGEVESVLLDHPAVAHAAVTAREDRRGGAGRQLVGYVVPAPRDTAGPRDMAGPENTAGPGAATHGGRHPLLPDELREFLTGRLPEYMVPAALVVLDRLPLTPNGKLDQAALPAPEFTGTDYRAPRTPLERTLAAVYADVLGVPRVGLDDDFFALGGDSIQAIQVVTRARARGVSTTSGQIFRYGTVGELAAAATPVDADGGTEPAPRLAELDGGGTGPMPLMPVARWIQELGPGFDRLSQAMVVELPAGIDRAGLAATLTAVLDRHDLLRARLLPNDLPDGLPDGLLVAPAGTVDADALLRRVPCDGRWAPESWHPLLVAEVEAAAGRMDPAAGAVARFVWFEPPAGPGRLLLVLHHLVVDGVSWRILLPDLAAAWSHIRDGRAPKLPAVGTSVRRWAHALNEAATSPERIAELDTWRTIVNGPDPLLGNRRLDPAVDVRSTVERVRVLLPADVTEAVLTTVPAAFRGKVNDALLTALALAVTRWRRDRGVDEPSTLIRLEGHGREEEAVPGADLSRTVGWFTSVYPVRLDLTGIPLDGTDAPARALKAVKEQLLAVPDRGLGYGLLRYLNPDTGAELAAAPSGQISFNYLGRFSAADMPEELRGLGWTESGELTDVTELAELDAGHDAAMPALCEVDINATVTGTPEGPRLGAVFGAPAGVLSPAEVRELADLWCEALRALAGHVARPGAGGLTPSDVPLVTVGQAELDAWERSHPRLVDVWPLTPLQSGLLHHSMLAGPGSDTYQVQLVFTFAGGADGQAGAAGVVDPARMRAAGQALLDRHPSLRAACVPNAAGDLVQLITEGVELPWREATLSADGFDRFLEEDRRTPFDLAEAPLLRLALIRTAPDLTHVVLTAHHVLFDGWSEPLILHDLVRLYGDTRAALPAVRPFGEFLAWLAAEDREASVRAHARALEGLAGPTLVAPDDTATDDSTGDNSTGDEADTAADTGYGVLDAALAPAEAGELLRRAAALGRTPNSVVQAVWAAVLAELTGSTDVVFGTTVSGRPATLPGVESMVGLFINTLPVRARCTPWMSLADVVSGLQSAQEALLAHHHAALADLHDATGLGVLFDTLLVFQSSPFDQAAIAAASAGAGLPVPAFRSLAGAHYPLVLMVEQEQEQEQEEMGRGLRLRFQYQYRALDAAGAGRIADRFLALLRAFLADPRARIGTLAEPLPVARPAARSAVVPLPELFARRAATGPDAVALVVDGVPDTVGEIAERAARLTRACVRNGLGPESVVAVHCAHPVDRVVALLGVLGSGACCVEIDPQDPRPWSDAVLRDARPQAAVVDEAAAPLPAGLPRIPVETYDAEDGDGAVPRIPAGAWGGLPARLDYVPDAAGEPLGTAVTHAGLAAEPARFTNSEGAGAGPLFLGPETRAADLVSALCAGRTVEIRKGAAVPGEAPAADRARVLGPALGPVVPGAVGELYVPEEGARGFAGRPGLTAARFVPDPSGPPGARLRRTGVRVRRGRDGTPLPLGGSGVPAGSEAVRAVLLGHPGVAEAAVAAGPRGAVGYVVAGGAEPMQADELRAFAARRLPARLVPVAVVVLESLPLTAGGRLDTARLPREAGGAGEGHRTARDAHEERLSRLFAEVLGEDTVGIDDDFFALGGNSLLATRLIGRIRNEFGVDVSIRSVFRHATVAGLAGQWDAIATQSGPRLRRATKE</sequence>
<evidence type="ECO:0000313" key="8">
    <source>
        <dbReference type="EMBL" id="GLF99156.1"/>
    </source>
</evidence>
<dbReference type="InterPro" id="IPR045851">
    <property type="entry name" value="AMP-bd_C_sf"/>
</dbReference>
<dbReference type="InterPro" id="IPR042099">
    <property type="entry name" value="ANL_N_sf"/>
</dbReference>
<dbReference type="PROSITE" id="PS50075">
    <property type="entry name" value="CARRIER"/>
    <property type="match status" value="2"/>
</dbReference>
<evidence type="ECO:0000256" key="3">
    <source>
        <dbReference type="ARBA" id="ARBA00022553"/>
    </source>
</evidence>
<dbReference type="InterPro" id="IPR006162">
    <property type="entry name" value="Ppantetheine_attach_site"/>
</dbReference>
<dbReference type="Pfam" id="PF00550">
    <property type="entry name" value="PP-binding"/>
    <property type="match status" value="2"/>
</dbReference>
<keyword evidence="9" id="KW-1185">Reference proteome</keyword>
<dbReference type="NCBIfam" id="TIGR01720">
    <property type="entry name" value="NRPS-para261"/>
    <property type="match status" value="1"/>
</dbReference>
<evidence type="ECO:0000259" key="7">
    <source>
        <dbReference type="PROSITE" id="PS50075"/>
    </source>
</evidence>
<dbReference type="Pfam" id="PF13193">
    <property type="entry name" value="AMP-binding_C"/>
    <property type="match status" value="2"/>
</dbReference>
<dbReference type="CDD" id="cd12117">
    <property type="entry name" value="A_NRPS_Srf_like"/>
    <property type="match status" value="1"/>
</dbReference>
<dbReference type="PANTHER" id="PTHR45527">
    <property type="entry name" value="NONRIBOSOMAL PEPTIDE SYNTHETASE"/>
    <property type="match status" value="1"/>
</dbReference>
<evidence type="ECO:0000256" key="1">
    <source>
        <dbReference type="ARBA" id="ARBA00001957"/>
    </source>
</evidence>
<dbReference type="Gene3D" id="3.30.559.30">
    <property type="entry name" value="Nonribosomal peptide synthetase, condensation domain"/>
    <property type="match status" value="2"/>
</dbReference>
<dbReference type="InterPro" id="IPR020845">
    <property type="entry name" value="AMP-binding_CS"/>
</dbReference>
<dbReference type="Gene3D" id="1.10.1200.10">
    <property type="entry name" value="ACP-like"/>
    <property type="match status" value="1"/>
</dbReference>
<dbReference type="InterPro" id="IPR001242">
    <property type="entry name" value="Condensation_dom"/>
</dbReference>
<comment type="cofactor">
    <cofactor evidence="1">
        <name>pantetheine 4'-phosphate</name>
        <dbReference type="ChEBI" id="CHEBI:47942"/>
    </cofactor>
</comment>
<dbReference type="InterPro" id="IPR000873">
    <property type="entry name" value="AMP-dep_synth/lig_dom"/>
</dbReference>
<accession>A0ABQ5PAA4</accession>
<dbReference type="PROSITE" id="PS00012">
    <property type="entry name" value="PHOSPHOPANTETHEINE"/>
    <property type="match status" value="2"/>
</dbReference>
<dbReference type="PROSITE" id="PS00455">
    <property type="entry name" value="AMP_BINDING"/>
    <property type="match status" value="1"/>
</dbReference>
<dbReference type="Gene3D" id="3.30.559.10">
    <property type="entry name" value="Chloramphenicol acetyltransferase-like domain"/>
    <property type="match status" value="2"/>
</dbReference>
<dbReference type="InterPro" id="IPR009081">
    <property type="entry name" value="PP-bd_ACP"/>
</dbReference>
<name>A0ABQ5PAA4_9ACTN</name>
<dbReference type="PANTHER" id="PTHR45527:SF1">
    <property type="entry name" value="FATTY ACID SYNTHASE"/>
    <property type="match status" value="1"/>
</dbReference>
<protein>
    <submittedName>
        <fullName evidence="8">Amino acid adenylation domain-containing protein</fullName>
    </submittedName>
</protein>
<dbReference type="Gene3D" id="2.30.38.10">
    <property type="entry name" value="Luciferase, Domain 3"/>
    <property type="match status" value="2"/>
</dbReference>
<feature type="domain" description="Carrier" evidence="7">
    <location>
        <begin position="562"/>
        <end position="636"/>
    </location>
</feature>
<feature type="compositionally biased region" description="Basic and acidic residues" evidence="6">
    <location>
        <begin position="1"/>
        <end position="12"/>
    </location>
</feature>
<evidence type="ECO:0000256" key="2">
    <source>
        <dbReference type="ARBA" id="ARBA00022450"/>
    </source>
</evidence>
<dbReference type="SUPFAM" id="SSF56801">
    <property type="entry name" value="Acetyl-CoA synthetase-like"/>
    <property type="match status" value="2"/>
</dbReference>
<dbReference type="Gene3D" id="3.30.300.30">
    <property type="match status" value="2"/>
</dbReference>
<dbReference type="InterPro" id="IPR036736">
    <property type="entry name" value="ACP-like_sf"/>
</dbReference>
<feature type="compositionally biased region" description="Acidic residues" evidence="6">
    <location>
        <begin position="1369"/>
        <end position="1386"/>
    </location>
</feature>
<evidence type="ECO:0000256" key="5">
    <source>
        <dbReference type="ARBA" id="ARBA00023194"/>
    </source>
</evidence>
<dbReference type="Gene3D" id="3.40.50.980">
    <property type="match status" value="2"/>
</dbReference>
<evidence type="ECO:0000256" key="4">
    <source>
        <dbReference type="ARBA" id="ARBA00022737"/>
    </source>
</evidence>
<feature type="region of interest" description="Disordered" evidence="6">
    <location>
        <begin position="1"/>
        <end position="24"/>
    </location>
</feature>
<dbReference type="NCBIfam" id="TIGR01733">
    <property type="entry name" value="AA-adenyl-dom"/>
    <property type="match status" value="1"/>
</dbReference>
<keyword evidence="5" id="KW-0045">Antibiotic biosynthesis</keyword>
<keyword evidence="2" id="KW-0596">Phosphopantetheine</keyword>
<feature type="region of interest" description="Disordered" evidence="6">
    <location>
        <begin position="1361"/>
        <end position="1387"/>
    </location>
</feature>
<dbReference type="SMART" id="SM00823">
    <property type="entry name" value="PKS_PP"/>
    <property type="match status" value="2"/>
</dbReference>
<dbReference type="InterPro" id="IPR029058">
    <property type="entry name" value="AB_hydrolase_fold"/>
</dbReference>
<keyword evidence="3" id="KW-0597">Phosphoprotein</keyword>